<keyword evidence="8" id="KW-0165">Cleavage on pair of basic residues</keyword>
<comment type="caution">
    <text evidence="17">The sequence shown here is derived from an EMBL/GenBank/DDBJ whole genome shotgun (WGS) entry which is preliminary data.</text>
</comment>
<keyword evidence="12" id="KW-0472">Membrane</keyword>
<dbReference type="FunFam" id="2.60.40.3210:FF:000001">
    <property type="entry name" value="Zona pellucida sperm-binding protein 3"/>
    <property type="match status" value="1"/>
</dbReference>
<keyword evidence="5" id="KW-1003">Cell membrane</keyword>
<dbReference type="GO" id="GO:0035803">
    <property type="term" value="P:egg coat formation"/>
    <property type="evidence" value="ECO:0007669"/>
    <property type="project" value="TreeGrafter"/>
</dbReference>
<reference evidence="17" key="1">
    <citation type="journal article" date="2023" name="Science">
        <title>Genome structures resolve the early diversification of teleost fishes.</title>
        <authorList>
            <person name="Parey E."/>
            <person name="Louis A."/>
            <person name="Montfort J."/>
            <person name="Bouchez O."/>
            <person name="Roques C."/>
            <person name="Iampietro C."/>
            <person name="Lluch J."/>
            <person name="Castinel A."/>
            <person name="Donnadieu C."/>
            <person name="Desvignes T."/>
            <person name="Floi Bucao C."/>
            <person name="Jouanno E."/>
            <person name="Wen M."/>
            <person name="Mejri S."/>
            <person name="Dirks R."/>
            <person name="Jansen H."/>
            <person name="Henkel C."/>
            <person name="Chen W.J."/>
            <person name="Zahm M."/>
            <person name="Cabau C."/>
            <person name="Klopp C."/>
            <person name="Thompson A.W."/>
            <person name="Robinson-Rechavi M."/>
            <person name="Braasch I."/>
            <person name="Lecointre G."/>
            <person name="Bobe J."/>
            <person name="Postlethwait J.H."/>
            <person name="Berthelot C."/>
            <person name="Roest Crollius H."/>
            <person name="Guiguen Y."/>
        </authorList>
    </citation>
    <scope>NUCLEOTIDE SEQUENCE</scope>
    <source>
        <strain evidence="17">NC1722</strain>
    </source>
</reference>
<dbReference type="AlphaFoldDB" id="A0AAD7REM0"/>
<dbReference type="EMBL" id="JAINUG010000314">
    <property type="protein sequence ID" value="KAJ8378685.1"/>
    <property type="molecule type" value="Genomic_DNA"/>
</dbReference>
<dbReference type="PANTHER" id="PTHR11576:SF2">
    <property type="entry name" value="ZONA PELLUCIDA SPERM-BINDING PROTEIN 3"/>
    <property type="match status" value="1"/>
</dbReference>
<proteinExistence type="inferred from homology"/>
<dbReference type="GO" id="GO:0005886">
    <property type="term" value="C:plasma membrane"/>
    <property type="evidence" value="ECO:0007669"/>
    <property type="project" value="UniProtKB-SubCell"/>
</dbReference>
<dbReference type="InterPro" id="IPR001507">
    <property type="entry name" value="ZP_dom"/>
</dbReference>
<dbReference type="InterPro" id="IPR055356">
    <property type="entry name" value="ZP-N"/>
</dbReference>
<evidence type="ECO:0000256" key="14">
    <source>
        <dbReference type="ARBA" id="ARBA00023180"/>
    </source>
</evidence>
<evidence type="ECO:0000256" key="4">
    <source>
        <dbReference type="ARBA" id="ARBA00017980"/>
    </source>
</evidence>
<protein>
    <recommendedName>
        <fullName evidence="4">Zona pellucida sperm-binding protein 3</fullName>
    </recommendedName>
    <alternativeName>
        <fullName evidence="15">Zona pellucida glycoprotein 3</fullName>
    </alternativeName>
</protein>
<evidence type="ECO:0000256" key="15">
    <source>
        <dbReference type="ARBA" id="ARBA00030824"/>
    </source>
</evidence>
<evidence type="ECO:0000256" key="9">
    <source>
        <dbReference type="ARBA" id="ARBA00022692"/>
    </source>
</evidence>
<dbReference type="GO" id="GO:2000344">
    <property type="term" value="P:positive regulation of acrosome reaction"/>
    <property type="evidence" value="ECO:0007669"/>
    <property type="project" value="TreeGrafter"/>
</dbReference>
<keyword evidence="14" id="KW-0325">Glycoprotein</keyword>
<dbReference type="SMART" id="SM00241">
    <property type="entry name" value="ZP"/>
    <property type="match status" value="1"/>
</dbReference>
<evidence type="ECO:0000313" key="17">
    <source>
        <dbReference type="EMBL" id="KAJ8378685.1"/>
    </source>
</evidence>
<evidence type="ECO:0000256" key="12">
    <source>
        <dbReference type="ARBA" id="ARBA00023136"/>
    </source>
</evidence>
<keyword evidence="7" id="KW-0272">Extracellular matrix</keyword>
<dbReference type="PRINTS" id="PR00023">
    <property type="entry name" value="ZPELLUCIDA"/>
</dbReference>
<gene>
    <name evidence="17" type="ORF">AAFF_G00237340</name>
</gene>
<dbReference type="PANTHER" id="PTHR11576">
    <property type="entry name" value="ZONA PELLUCIDA SPERM-BINDING PROTEIN 3"/>
    <property type="match status" value="1"/>
</dbReference>
<sequence>MQASGLGKLVHTKMGFIDQGPRWLSGLLLISLLGDCLPPTLRPTSFPGHGKPHVGQTPAWPSPTPFREPDPLLRTIALRCHESAMEIVVLADLYGTGALIDGTYLWLGKDLPAKGGRMLAECAAVESREGEYTILAPLTDCGTQLLLTEDLLIYRNTLVYSPVNFPDGIIRMEGTEVPVECHYGREYSASSGILVPTWLPFASTQFAEDFLQFSLKLMTGDWRSERPSNIFQLLHDIHLEASVIQGNHMPLRVFIDFCMATLVPDFNADPRYTFLENGCFNDAKLTGSGSRFMPRVQDDKLQMKLEAFTFHQDPRRSIYITCLLTAEPVARSVDSVKRACSFVDGRWSSAAGLHHLCGSCGDSTGPSHPGYPGSKASSMGMWKRGTDVGTAMEKTMTLGPLVVLAAEQMGSLVRPAAEHSGTSVDTQAIIAVAGSAVDPLAVMTEAGALVDTTEMLTAELGSAVEGQAIFAQVEVPGNSTLPRTRQSGTSVDTQAIMAEAGSAVDPSADITEASALVDNLEMLAAELGSAFVEEPAILVKVEALDNSASPGPSSWANLWMPLLY</sequence>
<dbReference type="InterPro" id="IPR048290">
    <property type="entry name" value="ZP_chr"/>
</dbReference>
<keyword evidence="18" id="KW-1185">Reference proteome</keyword>
<comment type="subcellular location">
    <subcellularLocation>
        <location evidence="1">Cell membrane</location>
        <topology evidence="1">Single-pass type I membrane protein</topology>
    </subcellularLocation>
    <subcellularLocation>
        <location evidence="2">Secreted</location>
        <location evidence="2">Extracellular space</location>
        <location evidence="2">Extracellular matrix</location>
    </subcellularLocation>
</comment>
<keyword evidence="9" id="KW-0812">Transmembrane</keyword>
<dbReference type="Pfam" id="PF23344">
    <property type="entry name" value="ZP-N"/>
    <property type="match status" value="1"/>
</dbReference>
<feature type="domain" description="ZP" evidence="16">
    <location>
        <begin position="79"/>
        <end position="347"/>
    </location>
</feature>
<evidence type="ECO:0000256" key="7">
    <source>
        <dbReference type="ARBA" id="ARBA00022530"/>
    </source>
</evidence>
<dbReference type="Gene3D" id="2.60.40.4100">
    <property type="entry name" value="Zona pellucida, ZP-C domain"/>
    <property type="match status" value="1"/>
</dbReference>
<dbReference type="Proteomes" id="UP001221898">
    <property type="component" value="Unassembled WGS sequence"/>
</dbReference>
<name>A0AAD7REM0_9TELE</name>
<dbReference type="PROSITE" id="PS51034">
    <property type="entry name" value="ZP_2"/>
    <property type="match status" value="1"/>
</dbReference>
<organism evidence="17 18">
    <name type="scientific">Aldrovandia affinis</name>
    <dbReference type="NCBI Taxonomy" id="143900"/>
    <lineage>
        <taxon>Eukaryota</taxon>
        <taxon>Metazoa</taxon>
        <taxon>Chordata</taxon>
        <taxon>Craniata</taxon>
        <taxon>Vertebrata</taxon>
        <taxon>Euteleostomi</taxon>
        <taxon>Actinopterygii</taxon>
        <taxon>Neopterygii</taxon>
        <taxon>Teleostei</taxon>
        <taxon>Notacanthiformes</taxon>
        <taxon>Halosauridae</taxon>
        <taxon>Aldrovandia</taxon>
    </lineage>
</organism>
<dbReference type="Gene3D" id="2.60.40.3210">
    <property type="entry name" value="Zona pellucida, ZP-N domain"/>
    <property type="match status" value="1"/>
</dbReference>
<dbReference type="GO" id="GO:0007339">
    <property type="term" value="P:binding of sperm to zona pellucida"/>
    <property type="evidence" value="ECO:0007669"/>
    <property type="project" value="TreeGrafter"/>
</dbReference>
<evidence type="ECO:0000256" key="13">
    <source>
        <dbReference type="ARBA" id="ARBA00023157"/>
    </source>
</evidence>
<keyword evidence="11" id="KW-1133">Transmembrane helix</keyword>
<dbReference type="InterPro" id="IPR055355">
    <property type="entry name" value="ZP-C"/>
</dbReference>
<evidence type="ECO:0000256" key="10">
    <source>
        <dbReference type="ARBA" id="ARBA00022729"/>
    </source>
</evidence>
<comment type="similarity">
    <text evidence="3">Belongs to the ZP domain family. ZPC subfamily.</text>
</comment>
<evidence type="ECO:0000256" key="3">
    <source>
        <dbReference type="ARBA" id="ARBA00006735"/>
    </source>
</evidence>
<evidence type="ECO:0000256" key="5">
    <source>
        <dbReference type="ARBA" id="ARBA00022475"/>
    </source>
</evidence>
<evidence type="ECO:0000313" key="18">
    <source>
        <dbReference type="Proteomes" id="UP001221898"/>
    </source>
</evidence>
<evidence type="ECO:0000256" key="2">
    <source>
        <dbReference type="ARBA" id="ARBA00004498"/>
    </source>
</evidence>
<evidence type="ECO:0000256" key="6">
    <source>
        <dbReference type="ARBA" id="ARBA00022525"/>
    </source>
</evidence>
<evidence type="ECO:0000256" key="8">
    <source>
        <dbReference type="ARBA" id="ARBA00022685"/>
    </source>
</evidence>
<keyword evidence="10" id="KW-0732">Signal</keyword>
<dbReference type="GO" id="GO:0032190">
    <property type="term" value="F:acrosin binding"/>
    <property type="evidence" value="ECO:0007669"/>
    <property type="project" value="TreeGrafter"/>
</dbReference>
<keyword evidence="6" id="KW-0964">Secreted</keyword>
<dbReference type="GO" id="GO:0031012">
    <property type="term" value="C:extracellular matrix"/>
    <property type="evidence" value="ECO:0007669"/>
    <property type="project" value="TreeGrafter"/>
</dbReference>
<evidence type="ECO:0000259" key="16">
    <source>
        <dbReference type="PROSITE" id="PS51034"/>
    </source>
</evidence>
<dbReference type="Pfam" id="PF00100">
    <property type="entry name" value="Zona_pellucida"/>
    <property type="match status" value="1"/>
</dbReference>
<keyword evidence="13" id="KW-1015">Disulfide bond</keyword>
<evidence type="ECO:0000256" key="11">
    <source>
        <dbReference type="ARBA" id="ARBA00022989"/>
    </source>
</evidence>
<accession>A0AAD7REM0</accession>
<dbReference type="InterPro" id="IPR042235">
    <property type="entry name" value="ZP-C_dom"/>
</dbReference>
<dbReference type="FunFam" id="2.60.40.4100:FF:000002">
    <property type="entry name" value="Zona pellucida sperm-binding protein 3"/>
    <property type="match status" value="1"/>
</dbReference>
<evidence type="ECO:0000256" key="1">
    <source>
        <dbReference type="ARBA" id="ARBA00004251"/>
    </source>
</evidence>